<dbReference type="Proteomes" id="UP001589818">
    <property type="component" value="Unassembled WGS sequence"/>
</dbReference>
<comment type="caution">
    <text evidence="3">The sequence shown here is derived from an EMBL/GenBank/DDBJ whole genome shotgun (WGS) entry which is preliminary data.</text>
</comment>
<name>A0ABV6J5L7_9BACL</name>
<dbReference type="Gene3D" id="3.30.530.20">
    <property type="match status" value="1"/>
</dbReference>
<dbReference type="InterPro" id="IPR013538">
    <property type="entry name" value="ASHA1/2-like_C"/>
</dbReference>
<accession>A0ABV6J5L7</accession>
<dbReference type="SUPFAM" id="SSF55961">
    <property type="entry name" value="Bet v1-like"/>
    <property type="match status" value="1"/>
</dbReference>
<dbReference type="RefSeq" id="WP_204818250.1">
    <property type="nucleotide sequence ID" value="NZ_JANHOF010000004.1"/>
</dbReference>
<sequence length="203" mass="23445">MAGSIFKRDVKAATGTSWEEWIMKLGQTVDQHWSHEQIKHYIGDNDAVSEDWSEWIANMYEHLMGRIPVGTTKDAGVQIGVRRTMAVTKEEAWDFLTSPKGLSLWIGEAPSFKLQVGHEYESREGVSGKITVVVPCHKLRMTWKRPEWDNPSRLQIYVLSTKTGKTSIAIHQEMLDDVYMREVMRRYWDEMLDNVRDQVETAG</sequence>
<evidence type="ECO:0000313" key="3">
    <source>
        <dbReference type="EMBL" id="MFC0391082.1"/>
    </source>
</evidence>
<keyword evidence="4" id="KW-1185">Reference proteome</keyword>
<dbReference type="EMBL" id="JBHLVF010000010">
    <property type="protein sequence ID" value="MFC0391082.1"/>
    <property type="molecule type" value="Genomic_DNA"/>
</dbReference>
<reference evidence="3 4" key="1">
    <citation type="submission" date="2024-09" db="EMBL/GenBank/DDBJ databases">
        <authorList>
            <person name="Sun Q."/>
            <person name="Mori K."/>
        </authorList>
    </citation>
    <scope>NUCLEOTIDE SEQUENCE [LARGE SCALE GENOMIC DNA]</scope>
    <source>
        <strain evidence="3 4">CCM 4839</strain>
    </source>
</reference>
<dbReference type="CDD" id="cd07814">
    <property type="entry name" value="SRPBCC_CalC_Aha1-like"/>
    <property type="match status" value="1"/>
</dbReference>
<dbReference type="Pfam" id="PF08327">
    <property type="entry name" value="AHSA1"/>
    <property type="match status" value="1"/>
</dbReference>
<evidence type="ECO:0000256" key="1">
    <source>
        <dbReference type="ARBA" id="ARBA00006817"/>
    </source>
</evidence>
<protein>
    <submittedName>
        <fullName evidence="3">SRPBCC domain-containing protein</fullName>
    </submittedName>
</protein>
<evidence type="ECO:0000313" key="4">
    <source>
        <dbReference type="Proteomes" id="UP001589818"/>
    </source>
</evidence>
<gene>
    <name evidence="3" type="ORF">ACFFJ8_06800</name>
</gene>
<organism evidence="3 4">
    <name type="scientific">Paenibacillus mendelii</name>
    <dbReference type="NCBI Taxonomy" id="206163"/>
    <lineage>
        <taxon>Bacteria</taxon>
        <taxon>Bacillati</taxon>
        <taxon>Bacillota</taxon>
        <taxon>Bacilli</taxon>
        <taxon>Bacillales</taxon>
        <taxon>Paenibacillaceae</taxon>
        <taxon>Paenibacillus</taxon>
    </lineage>
</organism>
<proteinExistence type="inferred from homology"/>
<dbReference type="InterPro" id="IPR023393">
    <property type="entry name" value="START-like_dom_sf"/>
</dbReference>
<comment type="similarity">
    <text evidence="1">Belongs to the AHA1 family.</text>
</comment>
<feature type="domain" description="Activator of Hsp90 ATPase homologue 1/2-like C-terminal" evidence="2">
    <location>
        <begin position="87"/>
        <end position="195"/>
    </location>
</feature>
<evidence type="ECO:0000259" key="2">
    <source>
        <dbReference type="Pfam" id="PF08327"/>
    </source>
</evidence>